<dbReference type="EMBL" id="OW240912">
    <property type="protein sequence ID" value="CAH2224523.1"/>
    <property type="molecule type" value="Genomic_DNA"/>
</dbReference>
<proteinExistence type="predicted"/>
<gene>
    <name evidence="2" type="ORF">PECUL_23A031254</name>
</gene>
<protein>
    <submittedName>
        <fullName evidence="2">Uncharacterized protein</fullName>
    </submittedName>
</protein>
<dbReference type="AlphaFoldDB" id="A0AAD1R5U7"/>
<keyword evidence="3" id="KW-1185">Reference proteome</keyword>
<evidence type="ECO:0000256" key="1">
    <source>
        <dbReference type="SAM" id="Coils"/>
    </source>
</evidence>
<evidence type="ECO:0000313" key="2">
    <source>
        <dbReference type="EMBL" id="CAH2224523.1"/>
    </source>
</evidence>
<sequence>MRQMHAADPDLIKTEVQAVTAPTQASEEDIQDLRKEVQDLKETVQHLKTSQATISTRVDQAEDRHRRTNFKIRGIPDSVDVTELANYLRRLFSKL</sequence>
<keyword evidence="1" id="KW-0175">Coiled coil</keyword>
<name>A0AAD1R5U7_PELCU</name>
<reference evidence="2" key="1">
    <citation type="submission" date="2022-03" db="EMBL/GenBank/DDBJ databases">
        <authorList>
            <person name="Alioto T."/>
            <person name="Alioto T."/>
            <person name="Gomez Garrido J."/>
        </authorList>
    </citation>
    <scope>NUCLEOTIDE SEQUENCE</scope>
</reference>
<feature type="coiled-coil region" evidence="1">
    <location>
        <begin position="23"/>
        <end position="50"/>
    </location>
</feature>
<organism evidence="2 3">
    <name type="scientific">Pelobates cultripes</name>
    <name type="common">Western spadefoot toad</name>
    <dbReference type="NCBI Taxonomy" id="61616"/>
    <lineage>
        <taxon>Eukaryota</taxon>
        <taxon>Metazoa</taxon>
        <taxon>Chordata</taxon>
        <taxon>Craniata</taxon>
        <taxon>Vertebrata</taxon>
        <taxon>Euteleostomi</taxon>
        <taxon>Amphibia</taxon>
        <taxon>Batrachia</taxon>
        <taxon>Anura</taxon>
        <taxon>Pelobatoidea</taxon>
        <taxon>Pelobatidae</taxon>
        <taxon>Pelobates</taxon>
    </lineage>
</organism>
<evidence type="ECO:0000313" key="3">
    <source>
        <dbReference type="Proteomes" id="UP001295444"/>
    </source>
</evidence>
<dbReference type="Proteomes" id="UP001295444">
    <property type="component" value="Chromosome 01"/>
</dbReference>
<accession>A0AAD1R5U7</accession>